<evidence type="ECO:0000313" key="3">
    <source>
        <dbReference type="Proteomes" id="UP000265431"/>
    </source>
</evidence>
<keyword evidence="3" id="KW-1185">Reference proteome</keyword>
<organism evidence="2 3">
    <name type="scientific">Henriciella barbarensis</name>
    <dbReference type="NCBI Taxonomy" id="86342"/>
    <lineage>
        <taxon>Bacteria</taxon>
        <taxon>Pseudomonadati</taxon>
        <taxon>Pseudomonadota</taxon>
        <taxon>Alphaproteobacteria</taxon>
        <taxon>Hyphomonadales</taxon>
        <taxon>Hyphomonadaceae</taxon>
        <taxon>Henriciella</taxon>
    </lineage>
</organism>
<dbReference type="Pfam" id="PF05960">
    <property type="entry name" value="DUF885"/>
    <property type="match status" value="1"/>
</dbReference>
<dbReference type="InterPro" id="IPR010281">
    <property type="entry name" value="DUF885"/>
</dbReference>
<feature type="signal peptide" evidence="1">
    <location>
        <begin position="1"/>
        <end position="24"/>
    </location>
</feature>
<gene>
    <name evidence="2" type="ORF">D1224_07780</name>
</gene>
<evidence type="ECO:0000313" key="2">
    <source>
        <dbReference type="EMBL" id="RIJ24130.1"/>
    </source>
</evidence>
<dbReference type="OrthoDB" id="7937304at2"/>
<protein>
    <submittedName>
        <fullName evidence="2">DUF885 domain-containing protein</fullName>
    </submittedName>
</protein>
<keyword evidence="1" id="KW-0732">Signal</keyword>
<dbReference type="AlphaFoldDB" id="A0A399QZ07"/>
<name>A0A399QZ07_9PROT</name>
<proteinExistence type="predicted"/>
<feature type="chain" id="PRO_5017256678" evidence="1">
    <location>
        <begin position="25"/>
        <end position="595"/>
    </location>
</feature>
<evidence type="ECO:0000256" key="1">
    <source>
        <dbReference type="SAM" id="SignalP"/>
    </source>
</evidence>
<dbReference type="EMBL" id="QWGB01000005">
    <property type="protein sequence ID" value="RIJ24130.1"/>
    <property type="molecule type" value="Genomic_DNA"/>
</dbReference>
<comment type="caution">
    <text evidence="2">The sequence shown here is derived from an EMBL/GenBank/DDBJ whole genome shotgun (WGS) entry which is preliminary data.</text>
</comment>
<dbReference type="Proteomes" id="UP000265431">
    <property type="component" value="Unassembled WGS sequence"/>
</dbReference>
<dbReference type="PANTHER" id="PTHR33361">
    <property type="entry name" value="GLR0591 PROTEIN"/>
    <property type="match status" value="1"/>
</dbReference>
<dbReference type="PANTHER" id="PTHR33361:SF2">
    <property type="entry name" value="DUF885 DOMAIN-CONTAINING PROTEIN"/>
    <property type="match status" value="1"/>
</dbReference>
<sequence length="595" mass="66230">MRMNLRSLATALLLSVASPALVYAQSNAPEEREAPTIEQIVIDYEALIRSLDPSEAARAQDRAPDRWADVSPERIEQTANEARALLARLQDVEDQSTPEWKILSHLLESHIAEAKFDTARLPFNGDWGFQAEPLYAARQVRIANEDDAEAWLSRLNAIPRYFNDHKTNMRRGIETGWTSHKDPLATTTAQIREQANVSPEESGLYAPLKNLPDTISPEAQDMIQASGRRAVAKAIEAYAEALYFMESVYAPAARADAGIANLNDGKAYYAAVIAYHTAGAGYSPEEIHQLGEREVARIRGEMETIIEELGYPGSFEDFQNFLRTDPQFYAQTPEDLLEKASRLSKRLDAILPAYFGKLPRLTYGVIPVPAEIAPGYTTGRYSSGDLEKGIEGNYLVNTYALDQRPLYELPALSAHEAVPGHHLQISLSQELEDVPRFRQQYYATAFGEGWGLYAEKLAGEAGIYETPYERFGALSMEMWRACRLVADTGLHWYGWSREEAEECFTNNSALAPLNIQTEVTRYIGWPGQATAYKIGELKILELRAAAKDALGTDFDIRDFHDVVLGAGALPLDALEARVTEWIESETEASPATEAE</sequence>
<reference evidence="2 3" key="1">
    <citation type="submission" date="2018-08" db="EMBL/GenBank/DDBJ databases">
        <title>Henriciella mobilis sp. nov., isolated from seawater.</title>
        <authorList>
            <person name="Cheng H."/>
            <person name="Wu Y.-H."/>
            <person name="Xu X.-W."/>
            <person name="Guo L.-L."/>
        </authorList>
    </citation>
    <scope>NUCLEOTIDE SEQUENCE [LARGE SCALE GENOMIC DNA]</scope>
    <source>
        <strain evidence="2 3">CCUG66934</strain>
    </source>
</reference>
<accession>A0A399QZ07</accession>